<feature type="compositionally biased region" description="Polar residues" evidence="1">
    <location>
        <begin position="151"/>
        <end position="160"/>
    </location>
</feature>
<feature type="region of interest" description="Disordered" evidence="1">
    <location>
        <begin position="23"/>
        <end position="171"/>
    </location>
</feature>
<feature type="compositionally biased region" description="Basic and acidic residues" evidence="1">
    <location>
        <begin position="79"/>
        <end position="103"/>
    </location>
</feature>
<dbReference type="EMBL" id="KN880445">
    <property type="protein sequence ID" value="KIY72235.1"/>
    <property type="molecule type" value="Genomic_DNA"/>
</dbReference>
<reference evidence="2 3" key="1">
    <citation type="journal article" date="2015" name="Fungal Genet. Biol.">
        <title>Evolution of novel wood decay mechanisms in Agaricales revealed by the genome sequences of Fistulina hepatica and Cylindrobasidium torrendii.</title>
        <authorList>
            <person name="Floudas D."/>
            <person name="Held B.W."/>
            <person name="Riley R."/>
            <person name="Nagy L.G."/>
            <person name="Koehler G."/>
            <person name="Ransdell A.S."/>
            <person name="Younus H."/>
            <person name="Chow J."/>
            <person name="Chiniquy J."/>
            <person name="Lipzen A."/>
            <person name="Tritt A."/>
            <person name="Sun H."/>
            <person name="Haridas S."/>
            <person name="LaButti K."/>
            <person name="Ohm R.A."/>
            <person name="Kues U."/>
            <person name="Blanchette R.A."/>
            <person name="Grigoriev I.V."/>
            <person name="Minto R.E."/>
            <person name="Hibbett D.S."/>
        </authorList>
    </citation>
    <scope>NUCLEOTIDE SEQUENCE [LARGE SCALE GENOMIC DNA]</scope>
    <source>
        <strain evidence="2 3">FP15055 ss-10</strain>
    </source>
</reference>
<gene>
    <name evidence="2" type="ORF">CYLTODRAFT_54754</name>
</gene>
<sequence>MIRGRLQSPPTYMCDEEDRFEGLHPTNPFRTILSDRCPNTATIPPPPPKERKRRTSIDTVIGVARSASTAMRRTRQARTSRERSASVDVDRQPTARYEKRASTDAHTPSFRPLQPSPLTPPRPTRPYDPCPRPATPVSPMFRPVTPVSRPGTPSRTSTFSLRMPISRPGTPTFSLRKGLSPKYDVIGSPKTLKPTAKMSASPEEMRGLLREPSGEWAARVYDDAKVDVMTRRYVGNKYGSDSMWAKTMRKLSVR</sequence>
<evidence type="ECO:0000313" key="3">
    <source>
        <dbReference type="Proteomes" id="UP000054007"/>
    </source>
</evidence>
<dbReference type="AlphaFoldDB" id="A0A0D7BPV6"/>
<accession>A0A0D7BPV6</accession>
<organism evidence="2 3">
    <name type="scientific">Cylindrobasidium torrendii FP15055 ss-10</name>
    <dbReference type="NCBI Taxonomy" id="1314674"/>
    <lineage>
        <taxon>Eukaryota</taxon>
        <taxon>Fungi</taxon>
        <taxon>Dikarya</taxon>
        <taxon>Basidiomycota</taxon>
        <taxon>Agaricomycotina</taxon>
        <taxon>Agaricomycetes</taxon>
        <taxon>Agaricomycetidae</taxon>
        <taxon>Agaricales</taxon>
        <taxon>Marasmiineae</taxon>
        <taxon>Physalacriaceae</taxon>
        <taxon>Cylindrobasidium</taxon>
    </lineage>
</organism>
<name>A0A0D7BPV6_9AGAR</name>
<evidence type="ECO:0000256" key="1">
    <source>
        <dbReference type="SAM" id="MobiDB-lite"/>
    </source>
</evidence>
<dbReference type="Proteomes" id="UP000054007">
    <property type="component" value="Unassembled WGS sequence"/>
</dbReference>
<protein>
    <submittedName>
        <fullName evidence="2">Uncharacterized protein</fullName>
    </submittedName>
</protein>
<keyword evidence="3" id="KW-1185">Reference proteome</keyword>
<feature type="compositionally biased region" description="Pro residues" evidence="1">
    <location>
        <begin position="114"/>
        <end position="136"/>
    </location>
</feature>
<proteinExistence type="predicted"/>
<evidence type="ECO:0000313" key="2">
    <source>
        <dbReference type="EMBL" id="KIY72235.1"/>
    </source>
</evidence>